<evidence type="ECO:0000313" key="1">
    <source>
        <dbReference type="EMBL" id="DAF95535.1"/>
    </source>
</evidence>
<dbReference type="EMBL" id="BK016109">
    <property type="protein sequence ID" value="DAF95535.1"/>
    <property type="molecule type" value="Genomic_DNA"/>
</dbReference>
<reference evidence="1" key="1">
    <citation type="journal article" date="2021" name="Proc. Natl. Acad. Sci. U.S.A.">
        <title>A Catalog of Tens of Thousands of Viruses from Human Metagenomes Reveals Hidden Associations with Chronic Diseases.</title>
        <authorList>
            <person name="Tisza M.J."/>
            <person name="Buck C.B."/>
        </authorList>
    </citation>
    <scope>NUCLEOTIDE SEQUENCE</scope>
    <source>
        <strain evidence="1">CtCo31</strain>
    </source>
</reference>
<proteinExistence type="predicted"/>
<sequence length="103" mass="11803">MKTYSSNTISFTMRNNKKWSPKPGTYHQRCLDLTHPINGSADIIIFCHYEMLNEFEIKITPTLIIDAELHILDKIGNKTLSYNTYTKNGKLYVGANWIGCNTS</sequence>
<organism evidence="1">
    <name type="scientific">Myoviridae sp. ctCo31</name>
    <dbReference type="NCBI Taxonomy" id="2825053"/>
    <lineage>
        <taxon>Viruses</taxon>
        <taxon>Duplodnaviria</taxon>
        <taxon>Heunggongvirae</taxon>
        <taxon>Uroviricota</taxon>
        <taxon>Caudoviricetes</taxon>
    </lineage>
</organism>
<protein>
    <submittedName>
        <fullName evidence="1">Uncharacterized protein</fullName>
    </submittedName>
</protein>
<accession>A0A8S5UM34</accession>
<name>A0A8S5UM34_9CAUD</name>